<proteinExistence type="predicted"/>
<evidence type="ECO:0000313" key="2">
    <source>
        <dbReference type="Proteomes" id="UP000279833"/>
    </source>
</evidence>
<evidence type="ECO:0000313" key="1">
    <source>
        <dbReference type="EMBL" id="VDO67266.1"/>
    </source>
</evidence>
<dbReference type="EMBL" id="UZAK01001091">
    <property type="protein sequence ID" value="VDO67266.1"/>
    <property type="molecule type" value="Genomic_DNA"/>
</dbReference>
<reference evidence="3" key="1">
    <citation type="submission" date="2016-06" db="UniProtKB">
        <authorList>
            <consortium name="WormBaseParasite"/>
        </authorList>
    </citation>
    <scope>IDENTIFICATION</scope>
</reference>
<accession>A0A183JFB1</accession>
<reference evidence="1 2" key="2">
    <citation type="submission" date="2018-11" db="EMBL/GenBank/DDBJ databases">
        <authorList>
            <consortium name="Pathogen Informatics"/>
        </authorList>
    </citation>
    <scope>NUCLEOTIDE SEQUENCE [LARGE SCALE GENOMIC DNA]</scope>
    <source>
        <strain evidence="1">Dakar</strain>
        <strain evidence="2">Dakar, Senegal</strain>
    </source>
</reference>
<organism evidence="3">
    <name type="scientific">Schistosoma curassoni</name>
    <dbReference type="NCBI Taxonomy" id="6186"/>
    <lineage>
        <taxon>Eukaryota</taxon>
        <taxon>Metazoa</taxon>
        <taxon>Spiralia</taxon>
        <taxon>Lophotrochozoa</taxon>
        <taxon>Platyhelminthes</taxon>
        <taxon>Trematoda</taxon>
        <taxon>Digenea</taxon>
        <taxon>Strigeidida</taxon>
        <taxon>Schistosomatoidea</taxon>
        <taxon>Schistosomatidae</taxon>
        <taxon>Schistosoma</taxon>
    </lineage>
</organism>
<keyword evidence="2" id="KW-1185">Reference proteome</keyword>
<dbReference type="Proteomes" id="UP000279833">
    <property type="component" value="Unassembled WGS sequence"/>
</dbReference>
<dbReference type="AlphaFoldDB" id="A0A183JFB1"/>
<protein>
    <submittedName>
        <fullName evidence="3">Transposase_31 domain-containing protein</fullName>
    </submittedName>
</protein>
<dbReference type="WBParaSite" id="SCUD_0000137701-mRNA-1">
    <property type="protein sequence ID" value="SCUD_0000137701-mRNA-1"/>
    <property type="gene ID" value="SCUD_0000137701"/>
</dbReference>
<sequence>MRTMYSIFRHRLLQLDDQLLQLHRKTLFSYFIQKILPESKLDPYQY</sequence>
<gene>
    <name evidence="1" type="ORF">SCUD_LOCUS1378</name>
</gene>
<evidence type="ECO:0000313" key="3">
    <source>
        <dbReference type="WBParaSite" id="SCUD_0000137701-mRNA-1"/>
    </source>
</evidence>
<name>A0A183JFB1_9TREM</name>